<evidence type="ECO:0000313" key="12">
    <source>
        <dbReference type="Proteomes" id="UP000198703"/>
    </source>
</evidence>
<evidence type="ECO:0000256" key="8">
    <source>
        <dbReference type="ARBA" id="ARBA00022967"/>
    </source>
</evidence>
<evidence type="ECO:0000256" key="2">
    <source>
        <dbReference type="ARBA" id="ARBA00022448"/>
    </source>
</evidence>
<keyword evidence="5" id="KW-0677">Repeat</keyword>
<dbReference type="STRING" id="89524.SAMN05444370_101166"/>
<dbReference type="OrthoDB" id="9805029at2"/>
<dbReference type="InterPro" id="IPR003439">
    <property type="entry name" value="ABC_transporter-like_ATP-bd"/>
</dbReference>
<dbReference type="Gene3D" id="3.40.50.300">
    <property type="entry name" value="P-loop containing nucleotide triphosphate hydrolases"/>
    <property type="match status" value="2"/>
</dbReference>
<dbReference type="SMART" id="SM00382">
    <property type="entry name" value="AAA"/>
    <property type="match status" value="2"/>
</dbReference>
<accession>A0A1H3VM59</accession>
<dbReference type="CDD" id="cd03215">
    <property type="entry name" value="ABC_Carb_Monos_II"/>
    <property type="match status" value="1"/>
</dbReference>
<evidence type="ECO:0000256" key="9">
    <source>
        <dbReference type="ARBA" id="ARBA00023136"/>
    </source>
</evidence>
<dbReference type="PROSITE" id="PS00211">
    <property type="entry name" value="ABC_TRANSPORTER_1"/>
    <property type="match status" value="1"/>
</dbReference>
<keyword evidence="9" id="KW-0472">Membrane</keyword>
<dbReference type="SUPFAM" id="SSF52540">
    <property type="entry name" value="P-loop containing nucleoside triphosphate hydrolases"/>
    <property type="match status" value="2"/>
</dbReference>
<dbReference type="InterPro" id="IPR050107">
    <property type="entry name" value="ABC_carbohydrate_import_ATPase"/>
</dbReference>
<protein>
    <submittedName>
        <fullName evidence="11">Monosaccharide ABC transporter ATP-binding protein, CUT2 family</fullName>
    </submittedName>
</protein>
<dbReference type="GO" id="GO:0016887">
    <property type="term" value="F:ATP hydrolysis activity"/>
    <property type="evidence" value="ECO:0007669"/>
    <property type="project" value="InterPro"/>
</dbReference>
<evidence type="ECO:0000256" key="5">
    <source>
        <dbReference type="ARBA" id="ARBA00022737"/>
    </source>
</evidence>
<reference evidence="11 12" key="1">
    <citation type="submission" date="2016-10" db="EMBL/GenBank/DDBJ databases">
        <authorList>
            <person name="de Groot N.N."/>
        </authorList>
    </citation>
    <scope>NUCLEOTIDE SEQUENCE [LARGE SCALE GENOMIC DNA]</scope>
    <source>
        <strain evidence="11 12">DSM 15345</strain>
    </source>
</reference>
<evidence type="ECO:0000259" key="10">
    <source>
        <dbReference type="PROSITE" id="PS50893"/>
    </source>
</evidence>
<dbReference type="Pfam" id="PF00005">
    <property type="entry name" value="ABC_tran"/>
    <property type="match status" value="2"/>
</dbReference>
<dbReference type="InterPro" id="IPR027417">
    <property type="entry name" value="P-loop_NTPase"/>
</dbReference>
<gene>
    <name evidence="11" type="ORF">SAMN05444370_101166</name>
</gene>
<feature type="domain" description="ABC transporter" evidence="10">
    <location>
        <begin position="254"/>
        <end position="511"/>
    </location>
</feature>
<dbReference type="InterPro" id="IPR003593">
    <property type="entry name" value="AAA+_ATPase"/>
</dbReference>
<evidence type="ECO:0000256" key="6">
    <source>
        <dbReference type="ARBA" id="ARBA00022741"/>
    </source>
</evidence>
<evidence type="ECO:0000313" key="11">
    <source>
        <dbReference type="EMBL" id="SDZ75182.1"/>
    </source>
</evidence>
<dbReference type="PANTHER" id="PTHR43790:SF3">
    <property type="entry name" value="D-ALLOSE IMPORT ATP-BINDING PROTEIN ALSA-RELATED"/>
    <property type="match status" value="1"/>
</dbReference>
<proteinExistence type="predicted"/>
<keyword evidence="3" id="KW-1003">Cell membrane</keyword>
<keyword evidence="12" id="KW-1185">Reference proteome</keyword>
<dbReference type="Proteomes" id="UP000198703">
    <property type="component" value="Unassembled WGS sequence"/>
</dbReference>
<comment type="subcellular location">
    <subcellularLocation>
        <location evidence="1">Cell membrane</location>
        <topology evidence="1">Peripheral membrane protein</topology>
    </subcellularLocation>
</comment>
<evidence type="ECO:0000256" key="7">
    <source>
        <dbReference type="ARBA" id="ARBA00022840"/>
    </source>
</evidence>
<feature type="domain" description="ABC transporter" evidence="10">
    <location>
        <begin position="22"/>
        <end position="258"/>
    </location>
</feature>
<evidence type="ECO:0000256" key="4">
    <source>
        <dbReference type="ARBA" id="ARBA00022597"/>
    </source>
</evidence>
<dbReference type="GO" id="GO:0005524">
    <property type="term" value="F:ATP binding"/>
    <property type="evidence" value="ECO:0007669"/>
    <property type="project" value="UniProtKB-KW"/>
</dbReference>
<dbReference type="InterPro" id="IPR017871">
    <property type="entry name" value="ABC_transporter-like_CS"/>
</dbReference>
<dbReference type="PANTHER" id="PTHR43790">
    <property type="entry name" value="CARBOHYDRATE TRANSPORT ATP-BINDING PROTEIN MG119-RELATED"/>
    <property type="match status" value="1"/>
</dbReference>
<dbReference type="PROSITE" id="PS50893">
    <property type="entry name" value="ABC_TRANSPORTER_2"/>
    <property type="match status" value="2"/>
</dbReference>
<keyword evidence="7 11" id="KW-0067">ATP-binding</keyword>
<organism evidence="11 12">
    <name type="scientific">Rubrimonas cliftonensis</name>
    <dbReference type="NCBI Taxonomy" id="89524"/>
    <lineage>
        <taxon>Bacteria</taxon>
        <taxon>Pseudomonadati</taxon>
        <taxon>Pseudomonadota</taxon>
        <taxon>Alphaproteobacteria</taxon>
        <taxon>Rhodobacterales</taxon>
        <taxon>Paracoccaceae</taxon>
        <taxon>Rubrimonas</taxon>
    </lineage>
</organism>
<name>A0A1H3VM59_9RHOB</name>
<keyword evidence="4" id="KW-0762">Sugar transport</keyword>
<dbReference type="AlphaFoldDB" id="A0A1H3VM59"/>
<dbReference type="GO" id="GO:0005886">
    <property type="term" value="C:plasma membrane"/>
    <property type="evidence" value="ECO:0007669"/>
    <property type="project" value="UniProtKB-SubCell"/>
</dbReference>
<keyword evidence="2" id="KW-0813">Transport</keyword>
<keyword evidence="8" id="KW-1278">Translocase</keyword>
<dbReference type="EMBL" id="FNQM01000001">
    <property type="protein sequence ID" value="SDZ75182.1"/>
    <property type="molecule type" value="Genomic_DNA"/>
</dbReference>
<evidence type="ECO:0000256" key="3">
    <source>
        <dbReference type="ARBA" id="ARBA00022475"/>
    </source>
</evidence>
<sequence>MSRVAHHTAEELADLKHRAPLLRLDGVTKTFPGVKALDDVSFDVRHGEVHALLGENGAGKSTLMKVLAGVHRANSGTIHLNGEPVEVNSPLEAKARGIVLVHQELSLAPELSVAENIFLGSLPTKRFGLVSWKRLNAAATHILDRLGVKFESYDRVGDLSIANQQMVEIARALVFTPKVVVFDEPTASLTDAEKVVLFDVIAGLKKEGTGIVYISHRMDEIFTLSDRITVLRDGQTRGTLNTRDTDEDGVTRLMIGRSLDKSARKAAPEPGPVALEVKGLSCGDLFRDISFSLRRGEVVGMYGLVGAGRTEIAETIFGLRAKDGGEIRIDGAPVDISGPPDAIRHGVALAPESRKEQGLVLGMNCRDNMSLSQLDAVSRGGWLDRGAEQAIYDEYAGRLSLKAPSWRTPVRNLSGGNQQKVVLGKWLGVKPRVLIVDEPTRGIDVGSKSEIHALIRRLAAEGIAVLVISSEMPEVLAVSDRILALYHGRLAREFAAADVTEDALVQAISGL</sequence>
<dbReference type="CDD" id="cd03216">
    <property type="entry name" value="ABC_Carb_Monos_I"/>
    <property type="match status" value="1"/>
</dbReference>
<evidence type="ECO:0000256" key="1">
    <source>
        <dbReference type="ARBA" id="ARBA00004202"/>
    </source>
</evidence>
<keyword evidence="6" id="KW-0547">Nucleotide-binding</keyword>
<dbReference type="RefSeq" id="WP_093247585.1">
    <property type="nucleotide sequence ID" value="NZ_FNQM01000001.1"/>
</dbReference>
<dbReference type="FunFam" id="3.40.50.300:FF:000127">
    <property type="entry name" value="Ribose import ATP-binding protein RbsA"/>
    <property type="match status" value="1"/>
</dbReference>